<accession>A0A8J7MCM6</accession>
<dbReference type="Proteomes" id="UP000624703">
    <property type="component" value="Unassembled WGS sequence"/>
</dbReference>
<keyword evidence="3" id="KW-1185">Reference proteome</keyword>
<proteinExistence type="predicted"/>
<evidence type="ECO:0000256" key="1">
    <source>
        <dbReference type="SAM" id="Phobius"/>
    </source>
</evidence>
<gene>
    <name evidence="2" type="ORF">JIN82_06015</name>
</gene>
<name>A0A8J7MCM6_9BACT</name>
<evidence type="ECO:0000313" key="2">
    <source>
        <dbReference type="EMBL" id="MBK1790707.1"/>
    </source>
</evidence>
<evidence type="ECO:0000313" key="3">
    <source>
        <dbReference type="Proteomes" id="UP000624703"/>
    </source>
</evidence>
<comment type="caution">
    <text evidence="2">The sequence shown here is derived from an EMBL/GenBank/DDBJ whole genome shotgun (WGS) entry which is preliminary data.</text>
</comment>
<feature type="transmembrane region" description="Helical" evidence="1">
    <location>
        <begin position="23"/>
        <end position="45"/>
    </location>
</feature>
<feature type="transmembrane region" description="Helical" evidence="1">
    <location>
        <begin position="90"/>
        <end position="113"/>
    </location>
</feature>
<protein>
    <submittedName>
        <fullName evidence="2">Uncharacterized protein</fullName>
    </submittedName>
</protein>
<feature type="transmembrane region" description="Helical" evidence="1">
    <location>
        <begin position="66"/>
        <end position="84"/>
    </location>
</feature>
<reference evidence="2" key="1">
    <citation type="submission" date="2021-01" db="EMBL/GenBank/DDBJ databases">
        <title>Modified the classification status of verrucomicrobia.</title>
        <authorList>
            <person name="Feng X."/>
        </authorList>
    </citation>
    <scope>NUCLEOTIDE SEQUENCE</scope>
    <source>
        <strain evidence="2">_KCTC 22039</strain>
    </source>
</reference>
<keyword evidence="1" id="KW-0812">Transmembrane</keyword>
<organism evidence="2 3">
    <name type="scientific">Persicirhabdus sediminis</name>
    <dbReference type="NCBI Taxonomy" id="454144"/>
    <lineage>
        <taxon>Bacteria</taxon>
        <taxon>Pseudomonadati</taxon>
        <taxon>Verrucomicrobiota</taxon>
        <taxon>Verrucomicrobiia</taxon>
        <taxon>Verrucomicrobiales</taxon>
        <taxon>Verrucomicrobiaceae</taxon>
        <taxon>Persicirhabdus</taxon>
    </lineage>
</organism>
<keyword evidence="1" id="KW-0472">Membrane</keyword>
<dbReference type="RefSeq" id="WP_200310732.1">
    <property type="nucleotide sequence ID" value="NZ_JAENIM010000032.1"/>
</dbReference>
<dbReference type="EMBL" id="JAENIM010000032">
    <property type="protein sequence ID" value="MBK1790707.1"/>
    <property type="molecule type" value="Genomic_DNA"/>
</dbReference>
<keyword evidence="1" id="KW-1133">Transmembrane helix</keyword>
<dbReference type="AlphaFoldDB" id="A0A8J7MCM6"/>
<sequence length="128" mass="14621">MSTAVMNSGIYPYYQSTRPKVSMWVYFMITLWLLLALMLSILLLLGIGEWVTARGYDSDMARRASILAGWFAALHFFASIGILMKKRFGYYTAFVLSFLMCFTFPVGTILGIITFRELLRSRQAFGLN</sequence>